<dbReference type="OrthoDB" id="550575at2759"/>
<dbReference type="Gene3D" id="3.80.10.10">
    <property type="entry name" value="Ribonuclease Inhibitor"/>
    <property type="match status" value="1"/>
</dbReference>
<dbReference type="EMBL" id="SPHZ02000011">
    <property type="protein sequence ID" value="KAF0891364.1"/>
    <property type="molecule type" value="Genomic_DNA"/>
</dbReference>
<reference evidence="1 2" key="1">
    <citation type="submission" date="2019-11" db="EMBL/GenBank/DDBJ databases">
        <title>Whole genome sequence of Oryza granulata.</title>
        <authorList>
            <person name="Li W."/>
        </authorList>
    </citation>
    <scope>NUCLEOTIDE SEQUENCE [LARGE SCALE GENOMIC DNA]</scope>
    <source>
        <strain evidence="2">cv. Menghai</strain>
        <tissue evidence="1">Leaf</tissue>
    </source>
</reference>
<comment type="caution">
    <text evidence="1">The sequence shown here is derived from an EMBL/GenBank/DDBJ whole genome shotgun (WGS) entry which is preliminary data.</text>
</comment>
<evidence type="ECO:0000313" key="2">
    <source>
        <dbReference type="Proteomes" id="UP000479710"/>
    </source>
</evidence>
<proteinExistence type="predicted"/>
<organism evidence="1 2">
    <name type="scientific">Oryza meyeriana var. granulata</name>
    <dbReference type="NCBI Taxonomy" id="110450"/>
    <lineage>
        <taxon>Eukaryota</taxon>
        <taxon>Viridiplantae</taxon>
        <taxon>Streptophyta</taxon>
        <taxon>Embryophyta</taxon>
        <taxon>Tracheophyta</taxon>
        <taxon>Spermatophyta</taxon>
        <taxon>Magnoliopsida</taxon>
        <taxon>Liliopsida</taxon>
        <taxon>Poales</taxon>
        <taxon>Poaceae</taxon>
        <taxon>BOP clade</taxon>
        <taxon>Oryzoideae</taxon>
        <taxon>Oryzeae</taxon>
        <taxon>Oryzinae</taxon>
        <taxon>Oryza</taxon>
        <taxon>Oryza meyeriana</taxon>
    </lineage>
</organism>
<dbReference type="InterPro" id="IPR032675">
    <property type="entry name" value="LRR_dom_sf"/>
</dbReference>
<evidence type="ECO:0000313" key="1">
    <source>
        <dbReference type="EMBL" id="KAF0891364.1"/>
    </source>
</evidence>
<name>A0A6G1BUM5_9ORYZ</name>
<dbReference type="AlphaFoldDB" id="A0A6G1BUM5"/>
<protein>
    <submittedName>
        <fullName evidence="1">Uncharacterized protein</fullName>
    </submittedName>
</protein>
<dbReference type="SUPFAM" id="SSF52058">
    <property type="entry name" value="L domain-like"/>
    <property type="match status" value="1"/>
</dbReference>
<sequence length="258" mass="27796">CLEPKAEAEVQGSGWPSPPRRFVSANPVIVAASLVAHPSAGQRLRILCRPSRRPPPAGQCLRLLSRHSPISAESSHQGVVIPTDVLHKELQLDSCDLVTSISLDSPCLEIISLSRLSKCTDLNLQSPMLSQIEVSRCSALEHISITSGVLERLVLLKQEALIDLSLKCKSLVDVDLTGCKSLTTAISEVYNDGGGCPMLRTLVLDNCESLETVKFSNALLASISLSSCCTMTSLILSCPNLKQISLNGCVRLRRKSNL</sequence>
<feature type="non-terminal residue" evidence="1">
    <location>
        <position position="1"/>
    </location>
</feature>
<dbReference type="Proteomes" id="UP000479710">
    <property type="component" value="Unassembled WGS sequence"/>
</dbReference>
<accession>A0A6G1BUM5</accession>
<gene>
    <name evidence="1" type="ORF">E2562_009517</name>
</gene>
<keyword evidence="2" id="KW-1185">Reference proteome</keyword>